<protein>
    <submittedName>
        <fullName evidence="1">Uncharacterized protein</fullName>
    </submittedName>
</protein>
<organism evidence="1 2">
    <name type="scientific">Advenella incenata</name>
    <dbReference type="NCBI Taxonomy" id="267800"/>
    <lineage>
        <taxon>Bacteria</taxon>
        <taxon>Pseudomonadati</taxon>
        <taxon>Pseudomonadota</taxon>
        <taxon>Betaproteobacteria</taxon>
        <taxon>Burkholderiales</taxon>
        <taxon>Alcaligenaceae</taxon>
    </lineage>
</organism>
<comment type="caution">
    <text evidence="1">The sequence shown here is derived from an EMBL/GenBank/DDBJ whole genome shotgun (WGS) entry which is preliminary data.</text>
</comment>
<accession>A0A4Q7VD98</accession>
<evidence type="ECO:0000313" key="2">
    <source>
        <dbReference type="Proteomes" id="UP000293398"/>
    </source>
</evidence>
<dbReference type="EMBL" id="SHKO01000002">
    <property type="protein sequence ID" value="RZT94755.1"/>
    <property type="molecule type" value="Genomic_DNA"/>
</dbReference>
<sequence length="72" mass="8058">MLPYCCGSRGCPAPTATGMLAQVFSLPVTHELLQPQKNRDDMHDLKPCRSPRFSFNVVVPLACQEAYHSRCH</sequence>
<evidence type="ECO:0000313" key="1">
    <source>
        <dbReference type="EMBL" id="RZT94755.1"/>
    </source>
</evidence>
<proteinExistence type="predicted"/>
<name>A0A4Q7VD98_9BURK</name>
<dbReference type="Proteomes" id="UP000293398">
    <property type="component" value="Unassembled WGS sequence"/>
</dbReference>
<gene>
    <name evidence="1" type="ORF">EV681_3181</name>
</gene>
<reference evidence="1 2" key="1">
    <citation type="submission" date="2019-02" db="EMBL/GenBank/DDBJ databases">
        <title>Genomic Encyclopedia of Type Strains, Phase IV (KMG-IV): sequencing the most valuable type-strain genomes for metagenomic binning, comparative biology and taxonomic classification.</title>
        <authorList>
            <person name="Goeker M."/>
        </authorList>
    </citation>
    <scope>NUCLEOTIDE SEQUENCE [LARGE SCALE GENOMIC DNA]</scope>
    <source>
        <strain evidence="1 2">DSM 23814</strain>
    </source>
</reference>
<dbReference type="AlphaFoldDB" id="A0A4Q7VD98"/>
<keyword evidence="2" id="KW-1185">Reference proteome</keyword>